<feature type="repeat" description="TPR" evidence="13">
    <location>
        <begin position="920"/>
        <end position="953"/>
    </location>
</feature>
<evidence type="ECO:0000256" key="2">
    <source>
        <dbReference type="ARBA" id="ARBA00004240"/>
    </source>
</evidence>
<keyword evidence="8" id="KW-0677">Repeat</keyword>
<dbReference type="EMBL" id="DYDO01000002">
    <property type="protein sequence ID" value="DBA30345.1"/>
    <property type="molecule type" value="Genomic_DNA"/>
</dbReference>
<feature type="repeat" description="TPR" evidence="13">
    <location>
        <begin position="886"/>
        <end position="919"/>
    </location>
</feature>
<dbReference type="Pfam" id="PF13181">
    <property type="entry name" value="TPR_8"/>
    <property type="match status" value="1"/>
</dbReference>
<comment type="similarity">
    <text evidence="4">Belongs to the TMTC family.</text>
</comment>
<dbReference type="PROSITE" id="PS50005">
    <property type="entry name" value="TPR"/>
    <property type="match status" value="5"/>
</dbReference>
<dbReference type="Pfam" id="PF08409">
    <property type="entry name" value="TMTC_DUF1736"/>
    <property type="match status" value="1"/>
</dbReference>
<feature type="region of interest" description="Disordered" evidence="14">
    <location>
        <begin position="975"/>
        <end position="1022"/>
    </location>
</feature>
<keyword evidence="18" id="KW-1185">Reference proteome</keyword>
<dbReference type="Pfam" id="PF13424">
    <property type="entry name" value="TPR_12"/>
    <property type="match status" value="1"/>
</dbReference>
<dbReference type="Pfam" id="PF14559">
    <property type="entry name" value="TPR_19"/>
    <property type="match status" value="1"/>
</dbReference>
<dbReference type="InterPro" id="IPR011990">
    <property type="entry name" value="TPR-like_helical_dom_sf"/>
</dbReference>
<dbReference type="PANTHER" id="PTHR44809">
    <property type="match status" value="1"/>
</dbReference>
<dbReference type="GO" id="GO:0016020">
    <property type="term" value="C:membrane"/>
    <property type="evidence" value="ECO:0007669"/>
    <property type="project" value="UniProtKB-SubCell"/>
</dbReference>
<evidence type="ECO:0000313" key="18">
    <source>
        <dbReference type="Proteomes" id="UP001181693"/>
    </source>
</evidence>
<dbReference type="InterPro" id="IPR013105">
    <property type="entry name" value="TPR_2"/>
</dbReference>
<dbReference type="GO" id="GO:0005783">
    <property type="term" value="C:endoplasmic reticulum"/>
    <property type="evidence" value="ECO:0007669"/>
    <property type="project" value="UniProtKB-SubCell"/>
</dbReference>
<dbReference type="Pfam" id="PF07719">
    <property type="entry name" value="TPR_2"/>
    <property type="match status" value="1"/>
</dbReference>
<evidence type="ECO:0000256" key="1">
    <source>
        <dbReference type="ARBA" id="ARBA00004141"/>
    </source>
</evidence>
<organism evidence="17 18">
    <name type="scientific">Pyxicephalus adspersus</name>
    <name type="common">African bullfrog</name>
    <dbReference type="NCBI Taxonomy" id="30357"/>
    <lineage>
        <taxon>Eukaryota</taxon>
        <taxon>Metazoa</taxon>
        <taxon>Chordata</taxon>
        <taxon>Craniata</taxon>
        <taxon>Vertebrata</taxon>
        <taxon>Euteleostomi</taxon>
        <taxon>Amphibia</taxon>
        <taxon>Batrachia</taxon>
        <taxon>Anura</taxon>
        <taxon>Neobatrachia</taxon>
        <taxon>Ranoidea</taxon>
        <taxon>Pyxicephalidae</taxon>
        <taxon>Pyxicephalinae</taxon>
        <taxon>Pyxicephalus</taxon>
    </lineage>
</organism>
<dbReference type="Proteomes" id="UP001181693">
    <property type="component" value="Unassembled WGS sequence"/>
</dbReference>
<feature type="transmembrane region" description="Helical" evidence="15">
    <location>
        <begin position="536"/>
        <end position="553"/>
    </location>
</feature>
<evidence type="ECO:0000256" key="12">
    <source>
        <dbReference type="ARBA" id="ARBA00023136"/>
    </source>
</evidence>
<reference evidence="17" key="1">
    <citation type="thesis" date="2020" institute="ProQuest LLC" country="789 East Eisenhower Parkway, Ann Arbor, MI, USA">
        <title>Comparative Genomics and Chromosome Evolution.</title>
        <authorList>
            <person name="Mudd A.B."/>
        </authorList>
    </citation>
    <scope>NUCLEOTIDE SEQUENCE</scope>
    <source>
        <strain evidence="17">1538</strain>
        <tissue evidence="17">Blood</tissue>
    </source>
</reference>
<feature type="region of interest" description="Disordered" evidence="14">
    <location>
        <begin position="41"/>
        <end position="119"/>
    </location>
</feature>
<feature type="compositionally biased region" description="Basic and acidic residues" evidence="14">
    <location>
        <begin position="983"/>
        <end position="1006"/>
    </location>
</feature>
<evidence type="ECO:0000256" key="3">
    <source>
        <dbReference type="ARBA" id="ARBA00004922"/>
    </source>
</evidence>
<name>A0AAV3B454_PYXAD</name>
<feature type="transmembrane region" description="Helical" evidence="15">
    <location>
        <begin position="407"/>
        <end position="431"/>
    </location>
</feature>
<evidence type="ECO:0000256" key="5">
    <source>
        <dbReference type="ARBA" id="ARBA00012839"/>
    </source>
</evidence>
<dbReference type="Gene3D" id="1.25.40.10">
    <property type="entry name" value="Tetratricopeptide repeat domain"/>
    <property type="match status" value="4"/>
</dbReference>
<comment type="subcellular location">
    <subcellularLocation>
        <location evidence="2">Endoplasmic reticulum</location>
    </subcellularLocation>
    <subcellularLocation>
        <location evidence="1">Membrane</location>
        <topology evidence="1">Multi-pass membrane protein</topology>
    </subcellularLocation>
</comment>
<protein>
    <recommendedName>
        <fullName evidence="5">dolichyl-phosphate-mannose--protein mannosyltransferase</fullName>
        <ecNumber evidence="5">2.4.1.109</ecNumber>
    </recommendedName>
</protein>
<keyword evidence="7 15" id="KW-0812">Transmembrane</keyword>
<keyword evidence="10" id="KW-0256">Endoplasmic reticulum</keyword>
<dbReference type="PANTHER" id="PTHR44809:SF1">
    <property type="entry name" value="PROTEIN O-MANNOSYL-TRANSFERASE TMTC1"/>
    <property type="match status" value="1"/>
</dbReference>
<feature type="transmembrane region" description="Helical" evidence="15">
    <location>
        <begin position="129"/>
        <end position="150"/>
    </location>
</feature>
<evidence type="ECO:0000256" key="6">
    <source>
        <dbReference type="ARBA" id="ARBA00022679"/>
    </source>
</evidence>
<comment type="pathway">
    <text evidence="3">Protein modification; protein glycosylation.</text>
</comment>
<evidence type="ECO:0000313" key="17">
    <source>
        <dbReference type="EMBL" id="DBA30345.1"/>
    </source>
</evidence>
<feature type="repeat" description="TPR" evidence="13">
    <location>
        <begin position="780"/>
        <end position="813"/>
    </location>
</feature>
<dbReference type="InterPro" id="IPR052943">
    <property type="entry name" value="TMTC_O-mannosyl-trnsfr"/>
</dbReference>
<evidence type="ECO:0000256" key="11">
    <source>
        <dbReference type="ARBA" id="ARBA00022989"/>
    </source>
</evidence>
<dbReference type="AlphaFoldDB" id="A0AAV3B454"/>
<dbReference type="SMART" id="SM00028">
    <property type="entry name" value="TPR"/>
    <property type="match status" value="11"/>
</dbReference>
<evidence type="ECO:0000256" key="10">
    <source>
        <dbReference type="ARBA" id="ARBA00022824"/>
    </source>
</evidence>
<evidence type="ECO:0000256" key="13">
    <source>
        <dbReference type="PROSITE-ProRule" id="PRU00339"/>
    </source>
</evidence>
<evidence type="ECO:0000256" key="14">
    <source>
        <dbReference type="SAM" id="MobiDB-lite"/>
    </source>
</evidence>
<feature type="transmembrane region" description="Helical" evidence="15">
    <location>
        <begin position="263"/>
        <end position="284"/>
    </location>
</feature>
<dbReference type="Pfam" id="PF13431">
    <property type="entry name" value="TPR_17"/>
    <property type="match status" value="1"/>
</dbReference>
<gene>
    <name evidence="17" type="ORF">GDO54_006342</name>
</gene>
<feature type="compositionally biased region" description="Polar residues" evidence="14">
    <location>
        <begin position="50"/>
        <end position="68"/>
    </location>
</feature>
<dbReference type="InterPro" id="IPR013618">
    <property type="entry name" value="TMTC_DUF1736"/>
</dbReference>
<comment type="caution">
    <text evidence="17">The sequence shown here is derived from an EMBL/GenBank/DDBJ whole genome shotgun (WGS) entry which is preliminary data.</text>
</comment>
<dbReference type="GO" id="GO:0004169">
    <property type="term" value="F:dolichyl-phosphate-mannose-protein mannosyltransferase activity"/>
    <property type="evidence" value="ECO:0007669"/>
    <property type="project" value="UniProtKB-EC"/>
</dbReference>
<feature type="domain" description="DUF1736" evidence="16">
    <location>
        <begin position="389"/>
        <end position="461"/>
    </location>
</feature>
<evidence type="ECO:0000256" key="8">
    <source>
        <dbReference type="ARBA" id="ARBA00022737"/>
    </source>
</evidence>
<feature type="transmembrane region" description="Helical" evidence="15">
    <location>
        <begin position="365"/>
        <end position="386"/>
    </location>
</feature>
<evidence type="ECO:0000256" key="7">
    <source>
        <dbReference type="ARBA" id="ARBA00022692"/>
    </source>
</evidence>
<sequence>MRSAGPIIDNQVPLSTHNDVERLAQRTSMANGWDQRNIKEVANDPPNHTGCRNLQNSPKDLSTKNGQGVPTFIPKGHSNGGAMSSHRGSPRNSSNGLGRSHCAGGMQDEDHKSALRRPRNSPFPKGVDLSAWTFALPALVAGLCFAGSLFGEFVHDDIWAILNNPDSRGETNLSSVFRNDFWGKAMKDNTSHKSYRPLCVLSFRMNVYFWGLDPFYFHMVNVVLHCLVSSLLCYVCSSTVFEDRRLALGTALLFAVHPVHTEAVAGIVGRADVLACLLFLLAFLSYVRSVETESATDCVPGTRSPFLLLLSLLLGTCAMLVKETGITVFGVCLVYDLQVLCLRRLQRLPSLEHPVKDLRAAAVPFLRRAALVSCHVMVVLGFRVHMMGGSMPLFSEQDNPASFSPYILTRFLTFSYLLAFNACLLLAPITLCYDWQVGSIPLIDSLWDRRNLETLFTMVVLVSLGLHCLASRKRSEHREVLVGLLFLVFPFIPASNLFFRVGFVVAERVLYMPSMGFCILCVYGMKVLYTRTCTRAFSALIFSFFLLLLLFSWKSVSQSECWRSREALFRSGVQTLPHNAKVHYNYANYLKDQNRKQEAIDHYKTVLRLYPKHSSALNNLGTLTTNATASEEYYRKALEISPQHSRALFNLGNLLRTQGRNEEAELRLQKSILHGPYFSDAYSSLGSLLADQKRQREADEVYVMGIRNCPDSSDLQNNYGVFLVDIGAPQKAVSHYLLALQLRPNHHVAMLNLGRLYRSLNQNSEAEKWYKKAYQISQDIDVITPLGALYYNTGKYDEALHLYKEAGRLHPENVQTRLSLAQVQAVMGQTDEAESLAHQIAANSPDCIECYRLLAAIYSKQEKYNKALEMIDIALHMKPKDSKVISDLYFTKGNQLRELNQLDKAFQSYSLVADLSPKQAQAWMNMGGIKHIQGDYIAARTYYEKAAVLEPDSKLLKENLAKLERLESKIHGAKAKGSGGQLMKEEKTLTKQEDRISKRTVQDKESGSIGPQKMKNRRMGQI</sequence>
<dbReference type="SUPFAM" id="SSF48452">
    <property type="entry name" value="TPR-like"/>
    <property type="match status" value="3"/>
</dbReference>
<feature type="transmembrane region" description="Helical" evidence="15">
    <location>
        <begin position="215"/>
        <end position="236"/>
    </location>
</feature>
<dbReference type="InterPro" id="IPR019734">
    <property type="entry name" value="TPR_rpt"/>
</dbReference>
<evidence type="ECO:0000259" key="16">
    <source>
        <dbReference type="Pfam" id="PF08409"/>
    </source>
</evidence>
<feature type="repeat" description="TPR" evidence="13">
    <location>
        <begin position="580"/>
        <end position="613"/>
    </location>
</feature>
<keyword evidence="11 15" id="KW-1133">Transmembrane helix</keyword>
<keyword evidence="12 15" id="KW-0472">Membrane</keyword>
<feature type="transmembrane region" description="Helical" evidence="15">
    <location>
        <begin position="481"/>
        <end position="503"/>
    </location>
</feature>
<feature type="compositionally biased region" description="Polar residues" evidence="14">
    <location>
        <begin position="86"/>
        <end position="97"/>
    </location>
</feature>
<keyword evidence="6" id="KW-0808">Transferase</keyword>
<dbReference type="EC" id="2.4.1.109" evidence="5"/>
<feature type="transmembrane region" description="Helical" evidence="15">
    <location>
        <begin position="509"/>
        <end position="529"/>
    </location>
</feature>
<proteinExistence type="inferred from homology"/>
<evidence type="ECO:0000256" key="15">
    <source>
        <dbReference type="SAM" id="Phobius"/>
    </source>
</evidence>
<evidence type="ECO:0000256" key="9">
    <source>
        <dbReference type="ARBA" id="ARBA00022803"/>
    </source>
</evidence>
<dbReference type="PROSITE" id="PS50293">
    <property type="entry name" value="TPR_REGION"/>
    <property type="match status" value="1"/>
</dbReference>
<accession>A0AAV3B454</accession>
<feature type="repeat" description="TPR" evidence="13">
    <location>
        <begin position="848"/>
        <end position="881"/>
    </location>
</feature>
<evidence type="ECO:0000256" key="4">
    <source>
        <dbReference type="ARBA" id="ARBA00007882"/>
    </source>
</evidence>
<keyword evidence="9 13" id="KW-0802">TPR repeat</keyword>